<dbReference type="EMBL" id="JBHULZ010000023">
    <property type="protein sequence ID" value="MFD2697147.1"/>
    <property type="molecule type" value="Genomic_DNA"/>
</dbReference>
<dbReference type="Proteomes" id="UP001597357">
    <property type="component" value="Unassembled WGS sequence"/>
</dbReference>
<comment type="caution">
    <text evidence="2">The sequence shown here is derived from an EMBL/GenBank/DDBJ whole genome shotgun (WGS) entry which is preliminary data.</text>
</comment>
<proteinExistence type="predicted"/>
<feature type="signal peptide" evidence="1">
    <location>
        <begin position="1"/>
        <end position="18"/>
    </location>
</feature>
<protein>
    <submittedName>
        <fullName evidence="2">Uncharacterized protein</fullName>
    </submittedName>
</protein>
<evidence type="ECO:0000313" key="3">
    <source>
        <dbReference type="Proteomes" id="UP001597357"/>
    </source>
</evidence>
<name>A0ABW5SEN6_9FLAO</name>
<dbReference type="RefSeq" id="WP_379044464.1">
    <property type="nucleotide sequence ID" value="NZ_JBHULZ010000023.1"/>
</dbReference>
<dbReference type="Gene3D" id="2.60.120.260">
    <property type="entry name" value="Galactose-binding domain-like"/>
    <property type="match status" value="1"/>
</dbReference>
<sequence length="306" mass="33375">MKNFYYIFIFLLCHIATAQVGFNTDNPSTASTLHIEAEYSTGAFGGLKLPVVTLTQRNNIRVDAETMRDDGLMVYVHDEISNTFCWQIYDAKIGEWNNIQCFTKTCGGTPLFSENFQAYTLNTGITGTDPASGDYPTINFELTSFTAGTSTASYPGTLVNADDYAKVVDTSSDKYLSFRDTGGPLRYTTIPAIDIVGYANVSFSIDISSASTLEYDDTNHTDDFNCTGGNDYVDVEYSLNGGQTFIEVPNYNGQGNANHTFIGNIAPTTLSVSNLVGSSLIIRVRVQNNEDDELISIDNVSVTCGN</sequence>
<gene>
    <name evidence="2" type="ORF">ACFSQ0_04010</name>
</gene>
<reference evidence="3" key="1">
    <citation type="journal article" date="2019" name="Int. J. Syst. Evol. Microbiol.">
        <title>The Global Catalogue of Microorganisms (GCM) 10K type strain sequencing project: providing services to taxonomists for standard genome sequencing and annotation.</title>
        <authorList>
            <consortium name="The Broad Institute Genomics Platform"/>
            <consortium name="The Broad Institute Genome Sequencing Center for Infectious Disease"/>
            <person name="Wu L."/>
            <person name="Ma J."/>
        </authorList>
    </citation>
    <scope>NUCLEOTIDE SEQUENCE [LARGE SCALE GENOMIC DNA]</scope>
    <source>
        <strain evidence="3">KCTC 42255</strain>
    </source>
</reference>
<organism evidence="2 3">
    <name type="scientific">Mesonia sediminis</name>
    <dbReference type="NCBI Taxonomy" id="1703946"/>
    <lineage>
        <taxon>Bacteria</taxon>
        <taxon>Pseudomonadati</taxon>
        <taxon>Bacteroidota</taxon>
        <taxon>Flavobacteriia</taxon>
        <taxon>Flavobacteriales</taxon>
        <taxon>Flavobacteriaceae</taxon>
        <taxon>Mesonia</taxon>
    </lineage>
</organism>
<feature type="chain" id="PRO_5046047945" evidence="1">
    <location>
        <begin position="19"/>
        <end position="306"/>
    </location>
</feature>
<keyword evidence="3" id="KW-1185">Reference proteome</keyword>
<evidence type="ECO:0000256" key="1">
    <source>
        <dbReference type="SAM" id="SignalP"/>
    </source>
</evidence>
<keyword evidence="1" id="KW-0732">Signal</keyword>
<evidence type="ECO:0000313" key="2">
    <source>
        <dbReference type="EMBL" id="MFD2697147.1"/>
    </source>
</evidence>
<accession>A0ABW5SEN6</accession>